<evidence type="ECO:0000256" key="3">
    <source>
        <dbReference type="ARBA" id="ARBA00022448"/>
    </source>
</evidence>
<dbReference type="GO" id="GO:0015288">
    <property type="term" value="F:porin activity"/>
    <property type="evidence" value="ECO:0007669"/>
    <property type="project" value="TreeGrafter"/>
</dbReference>
<dbReference type="PANTHER" id="PTHR30026">
    <property type="entry name" value="OUTER MEMBRANE PROTEIN TOLC"/>
    <property type="match status" value="1"/>
</dbReference>
<proteinExistence type="inferred from homology"/>
<keyword evidence="8" id="KW-0732">Signal</keyword>
<sequence length="450" mass="51069">MRLKNSLKLFVILLCLSGMNISLAQQKKWTLRECVEYAIENNITVQQFELDLENAMVDKKDAIGNFVPSLNANSSVGFNKGLTIDPTTNNFVTENIVSANASVSSNLTIFDGMRNFNQLNRAKLSSLSARYRLEGMKDDIRLSVSNAYLRVLANRETANTFRAQFRATEQDLKRTKELVENGVLPEGDLLEIESTAATQEQQIINAENNTLIARINLAQLLQITDYENFDVVDEGYIIPESNILNYTPKEIYNKSLGVVNVIKASEVTVELAEKDLSIAKGARYPTLGASMNYNTRYSELNVDESFNTIPFVEQLWLNDGISYGFGLNIPFLNGFGVRNNIERRRIALDRQRLQYESDKLDLETNVNQAYADVKGSYKSYEAATKSVEARRLAYQYAKERYDVGLMNSFEFSQAQARLDNAEAELIRAKYNYIFNLKVLEFYFGVPIDEL</sequence>
<protein>
    <submittedName>
        <fullName evidence="9">TolC family protein</fullName>
    </submittedName>
</protein>
<dbReference type="Pfam" id="PF02321">
    <property type="entry name" value="OEP"/>
    <property type="match status" value="2"/>
</dbReference>
<dbReference type="SUPFAM" id="SSF56954">
    <property type="entry name" value="Outer membrane efflux proteins (OEP)"/>
    <property type="match status" value="1"/>
</dbReference>
<feature type="signal peptide" evidence="8">
    <location>
        <begin position="1"/>
        <end position="24"/>
    </location>
</feature>
<evidence type="ECO:0000256" key="7">
    <source>
        <dbReference type="ARBA" id="ARBA00023237"/>
    </source>
</evidence>
<evidence type="ECO:0000313" key="9">
    <source>
        <dbReference type="EMBL" id="THD69586.1"/>
    </source>
</evidence>
<reference evidence="9 10" key="1">
    <citation type="submission" date="2019-04" db="EMBL/GenBank/DDBJ databases">
        <title>Draft genome sequence of Robertkochia marina CC-AMO-30D.</title>
        <authorList>
            <person name="Hameed A."/>
            <person name="Lin S.-Y."/>
            <person name="Shahina M."/>
            <person name="Lai W.-A."/>
            <person name="Young C.-C."/>
        </authorList>
    </citation>
    <scope>NUCLEOTIDE SEQUENCE [LARGE SCALE GENOMIC DNA]</scope>
    <source>
        <strain evidence="9 10">CC-AMO-30D</strain>
    </source>
</reference>
<dbReference type="RefSeq" id="WP_136335076.1">
    <property type="nucleotide sequence ID" value="NZ_QXMP01000001.1"/>
</dbReference>
<evidence type="ECO:0000256" key="4">
    <source>
        <dbReference type="ARBA" id="ARBA00022452"/>
    </source>
</evidence>
<dbReference type="OrthoDB" id="9811587at2"/>
<dbReference type="InterPro" id="IPR051906">
    <property type="entry name" value="TolC-like"/>
</dbReference>
<keyword evidence="3" id="KW-0813">Transport</keyword>
<evidence type="ECO:0000256" key="2">
    <source>
        <dbReference type="ARBA" id="ARBA00007613"/>
    </source>
</evidence>
<comment type="subcellular location">
    <subcellularLocation>
        <location evidence="1">Cell outer membrane</location>
    </subcellularLocation>
</comment>
<evidence type="ECO:0000256" key="5">
    <source>
        <dbReference type="ARBA" id="ARBA00022692"/>
    </source>
</evidence>
<evidence type="ECO:0000256" key="6">
    <source>
        <dbReference type="ARBA" id="ARBA00023136"/>
    </source>
</evidence>
<keyword evidence="10" id="KW-1185">Reference proteome</keyword>
<dbReference type="GO" id="GO:0009279">
    <property type="term" value="C:cell outer membrane"/>
    <property type="evidence" value="ECO:0007669"/>
    <property type="project" value="UniProtKB-SubCell"/>
</dbReference>
<name>A0A4S3M3C0_9FLAO</name>
<dbReference type="Gene3D" id="1.20.1600.10">
    <property type="entry name" value="Outer membrane efflux proteins (OEP)"/>
    <property type="match status" value="1"/>
</dbReference>
<evidence type="ECO:0000256" key="8">
    <source>
        <dbReference type="SAM" id="SignalP"/>
    </source>
</evidence>
<dbReference type="InterPro" id="IPR003423">
    <property type="entry name" value="OMP_efflux"/>
</dbReference>
<keyword evidence="4" id="KW-1134">Transmembrane beta strand</keyword>
<dbReference type="PANTHER" id="PTHR30026:SF20">
    <property type="entry name" value="OUTER MEMBRANE PROTEIN TOLC"/>
    <property type="match status" value="1"/>
</dbReference>
<comment type="caution">
    <text evidence="9">The sequence shown here is derived from an EMBL/GenBank/DDBJ whole genome shotgun (WGS) entry which is preliminary data.</text>
</comment>
<evidence type="ECO:0000313" key="10">
    <source>
        <dbReference type="Proteomes" id="UP000305939"/>
    </source>
</evidence>
<comment type="similarity">
    <text evidence="2">Belongs to the outer membrane factor (OMF) (TC 1.B.17) family.</text>
</comment>
<dbReference type="AlphaFoldDB" id="A0A4S3M3C0"/>
<evidence type="ECO:0000256" key="1">
    <source>
        <dbReference type="ARBA" id="ARBA00004442"/>
    </source>
</evidence>
<dbReference type="Proteomes" id="UP000305939">
    <property type="component" value="Unassembled WGS sequence"/>
</dbReference>
<keyword evidence="6" id="KW-0472">Membrane</keyword>
<dbReference type="GO" id="GO:1990281">
    <property type="term" value="C:efflux pump complex"/>
    <property type="evidence" value="ECO:0007669"/>
    <property type="project" value="TreeGrafter"/>
</dbReference>
<dbReference type="EMBL" id="SSMC01000001">
    <property type="protein sequence ID" value="THD69586.1"/>
    <property type="molecule type" value="Genomic_DNA"/>
</dbReference>
<organism evidence="9 10">
    <name type="scientific">Robertkochia marina</name>
    <dbReference type="NCBI Taxonomy" id="1227945"/>
    <lineage>
        <taxon>Bacteria</taxon>
        <taxon>Pseudomonadati</taxon>
        <taxon>Bacteroidota</taxon>
        <taxon>Flavobacteriia</taxon>
        <taxon>Flavobacteriales</taxon>
        <taxon>Flavobacteriaceae</taxon>
        <taxon>Robertkochia</taxon>
    </lineage>
</organism>
<gene>
    <name evidence="9" type="ORF">E7Z59_04470</name>
</gene>
<feature type="chain" id="PRO_5020334341" evidence="8">
    <location>
        <begin position="25"/>
        <end position="450"/>
    </location>
</feature>
<keyword evidence="7" id="KW-0998">Cell outer membrane</keyword>
<keyword evidence="5" id="KW-0812">Transmembrane</keyword>
<dbReference type="GO" id="GO:0015562">
    <property type="term" value="F:efflux transmembrane transporter activity"/>
    <property type="evidence" value="ECO:0007669"/>
    <property type="project" value="InterPro"/>
</dbReference>
<accession>A0A4S3M3C0</accession>